<protein>
    <submittedName>
        <fullName evidence="2">Surface-adhesin protein E</fullName>
    </submittedName>
</protein>
<comment type="caution">
    <text evidence="2">The sequence shown here is derived from an EMBL/GenBank/DDBJ whole genome shotgun (WGS) entry which is preliminary data.</text>
</comment>
<dbReference type="EMBL" id="SLXI01000004">
    <property type="protein sequence ID" value="TCP12323.1"/>
    <property type="molecule type" value="Genomic_DNA"/>
</dbReference>
<dbReference type="PROSITE" id="PS51257">
    <property type="entry name" value="PROKAR_LIPOPROTEIN"/>
    <property type="match status" value="1"/>
</dbReference>
<feature type="domain" description="Surface-adhesin protein E-like" evidence="1">
    <location>
        <begin position="45"/>
        <end position="151"/>
    </location>
</feature>
<proteinExistence type="predicted"/>
<accession>A0A4R2N001</accession>
<reference evidence="2 3" key="1">
    <citation type="submission" date="2019-03" db="EMBL/GenBank/DDBJ databases">
        <title>Genomic Encyclopedia of Type Strains, Phase IV (KMG-IV): sequencing the most valuable type-strain genomes for metagenomic binning, comparative biology and taxonomic classification.</title>
        <authorList>
            <person name="Goeker M."/>
        </authorList>
    </citation>
    <scope>NUCLEOTIDE SEQUENCE [LARGE SCALE GENOMIC DNA]</scope>
    <source>
        <strain evidence="2 3">DSM 28231</strain>
    </source>
</reference>
<dbReference type="OrthoDB" id="5690556at2"/>
<name>A0A4R2N001_9PAST</name>
<evidence type="ECO:0000259" key="1">
    <source>
        <dbReference type="Pfam" id="PF16747"/>
    </source>
</evidence>
<dbReference type="InterPro" id="IPR031939">
    <property type="entry name" value="Adhesin_E-like"/>
</dbReference>
<dbReference type="Gene3D" id="2.40.128.710">
    <property type="entry name" value="Surface-adhesin protein E"/>
    <property type="match status" value="1"/>
</dbReference>
<dbReference type="RefSeq" id="WP_132023932.1">
    <property type="nucleotide sequence ID" value="NZ_CP016605.1"/>
</dbReference>
<evidence type="ECO:0000313" key="2">
    <source>
        <dbReference type="EMBL" id="TCP12323.1"/>
    </source>
</evidence>
<dbReference type="AlphaFoldDB" id="A0A4R2N001"/>
<organism evidence="2 3">
    <name type="scientific">Bisgaardia hudsonensis</name>
    <dbReference type="NCBI Taxonomy" id="109472"/>
    <lineage>
        <taxon>Bacteria</taxon>
        <taxon>Pseudomonadati</taxon>
        <taxon>Pseudomonadota</taxon>
        <taxon>Gammaproteobacteria</taxon>
        <taxon>Pasteurellales</taxon>
        <taxon>Pasteurellaceae</taxon>
        <taxon>Bisgaardia</taxon>
    </lineage>
</organism>
<sequence>MKKIILFVVTFSLIACSSPKKTPPLSVDLVRPTLIKSGYIKLSREYQDYVDIHSIKIDDKNQHLVHLNLVENLDKGAFVSFDDPNIYAKSIVRQKVLNCESNRLIQKNANQYFMDFWGELPIKGNTKKIVEDSITLKKGTALYAIKQAFCKKLDRVW</sequence>
<dbReference type="Pfam" id="PF16747">
    <property type="entry name" value="Adhesin_E"/>
    <property type="match status" value="1"/>
</dbReference>
<keyword evidence="3" id="KW-1185">Reference proteome</keyword>
<evidence type="ECO:0000313" key="3">
    <source>
        <dbReference type="Proteomes" id="UP000294841"/>
    </source>
</evidence>
<dbReference type="Proteomes" id="UP000294841">
    <property type="component" value="Unassembled WGS sequence"/>
</dbReference>
<gene>
    <name evidence="2" type="ORF">EV697_104133</name>
</gene>
<dbReference type="InterPro" id="IPR043088">
    <property type="entry name" value="Adhesin_E"/>
</dbReference>